<protein>
    <recommendedName>
        <fullName evidence="5">Inositol-1-monophosphatase</fullName>
        <ecNumber evidence="4">3.1.3.25</ecNumber>
    </recommendedName>
</protein>
<feature type="binding site" evidence="9">
    <location>
        <position position="101"/>
    </location>
    <ligand>
        <name>Mg(2+)</name>
        <dbReference type="ChEBI" id="CHEBI:18420"/>
        <label>1</label>
        <note>catalytic</note>
    </ligand>
</feature>
<dbReference type="InterPro" id="IPR000760">
    <property type="entry name" value="Inositol_monophosphatase-like"/>
</dbReference>
<feature type="binding site" evidence="9">
    <location>
        <position position="100"/>
    </location>
    <ligand>
        <name>Mg(2+)</name>
        <dbReference type="ChEBI" id="CHEBI:18420"/>
        <label>1</label>
        <note>catalytic</note>
    </ligand>
</feature>
<comment type="catalytic activity">
    <reaction evidence="1">
        <text>a myo-inositol phosphate + H2O = myo-inositol + phosphate</text>
        <dbReference type="Rhea" id="RHEA:24056"/>
        <dbReference type="ChEBI" id="CHEBI:15377"/>
        <dbReference type="ChEBI" id="CHEBI:17268"/>
        <dbReference type="ChEBI" id="CHEBI:43474"/>
        <dbReference type="ChEBI" id="CHEBI:84139"/>
        <dbReference type="EC" id="3.1.3.25"/>
    </reaction>
</comment>
<keyword evidence="7" id="KW-0378">Hydrolase</keyword>
<evidence type="ECO:0000256" key="3">
    <source>
        <dbReference type="ARBA" id="ARBA00009759"/>
    </source>
</evidence>
<evidence type="ECO:0000256" key="5">
    <source>
        <dbReference type="ARBA" id="ARBA00019784"/>
    </source>
</evidence>
<dbReference type="EC" id="3.1.3.25" evidence="4"/>
<dbReference type="SUPFAM" id="SSF56655">
    <property type="entry name" value="Carbohydrate phosphatase"/>
    <property type="match status" value="1"/>
</dbReference>
<dbReference type="RefSeq" id="WP_143125709.1">
    <property type="nucleotide sequence ID" value="NZ_VJMG01000035.1"/>
</dbReference>
<dbReference type="PANTHER" id="PTHR20854">
    <property type="entry name" value="INOSITOL MONOPHOSPHATASE"/>
    <property type="match status" value="1"/>
</dbReference>
<evidence type="ECO:0000256" key="9">
    <source>
        <dbReference type="PIRSR" id="PIRSR600760-2"/>
    </source>
</evidence>
<organism evidence="10 11">
    <name type="scientific">Rhizobium straminoryzae</name>
    <dbReference type="NCBI Taxonomy" id="1387186"/>
    <lineage>
        <taxon>Bacteria</taxon>
        <taxon>Pseudomonadati</taxon>
        <taxon>Pseudomonadota</taxon>
        <taxon>Alphaproteobacteria</taxon>
        <taxon>Hyphomicrobiales</taxon>
        <taxon>Rhizobiaceae</taxon>
        <taxon>Rhizobium/Agrobacterium group</taxon>
        <taxon>Rhizobium</taxon>
    </lineage>
</organism>
<evidence type="ECO:0000256" key="6">
    <source>
        <dbReference type="ARBA" id="ARBA00022723"/>
    </source>
</evidence>
<keyword evidence="11" id="KW-1185">Reference proteome</keyword>
<comment type="similarity">
    <text evidence="3">Belongs to the inositol monophosphatase superfamily.</text>
</comment>
<keyword evidence="8 9" id="KW-0460">Magnesium</keyword>
<proteinExistence type="inferred from homology"/>
<dbReference type="GO" id="GO:0046872">
    <property type="term" value="F:metal ion binding"/>
    <property type="evidence" value="ECO:0007669"/>
    <property type="project" value="UniProtKB-KW"/>
</dbReference>
<gene>
    <name evidence="10" type="ORF">FNA46_13385</name>
</gene>
<comment type="cofactor">
    <cofactor evidence="2 9">
        <name>Mg(2+)</name>
        <dbReference type="ChEBI" id="CHEBI:18420"/>
    </cofactor>
</comment>
<dbReference type="EMBL" id="VJMG01000035">
    <property type="protein sequence ID" value="TRL38184.1"/>
    <property type="molecule type" value="Genomic_DNA"/>
</dbReference>
<keyword evidence="6 9" id="KW-0479">Metal-binding</keyword>
<sequence length="272" mass="29724">MVDSTEPDRTAKEEIDARRRLAERIAKEAGARARRFLHRPETLHAVEKSSSQDLVSAADQATEAYLGRMIRRHFPQDGIVGEEAGRAEGASAFDWVIDPIDGTMAFLVGQPNWTVSIAVLHHGEPVIGVVYAPMLRELYVARQRQGAYLNGKRLMMRADWTIRSTTIGYGGTERADPQEVGAFITRLYQDGGVIFRVGSGALMLAYVAANRLAGYYDPTLYCWDCLAGVVLIREAGGLADFAGTLSAPGPIWAGNHTVFTDLKRLSKASTAP</sequence>
<dbReference type="PRINTS" id="PR00377">
    <property type="entry name" value="IMPHPHTASES"/>
</dbReference>
<comment type="caution">
    <text evidence="10">The sequence shown here is derived from an EMBL/GenBank/DDBJ whole genome shotgun (WGS) entry which is preliminary data.</text>
</comment>
<evidence type="ECO:0000313" key="11">
    <source>
        <dbReference type="Proteomes" id="UP000316801"/>
    </source>
</evidence>
<dbReference type="FunFam" id="3.30.540.10:FF:000003">
    <property type="entry name" value="Inositol-1-monophosphatase"/>
    <property type="match status" value="1"/>
</dbReference>
<feature type="binding site" evidence="9">
    <location>
        <position position="82"/>
    </location>
    <ligand>
        <name>Mg(2+)</name>
        <dbReference type="ChEBI" id="CHEBI:18420"/>
        <label>1</label>
        <note>catalytic</note>
    </ligand>
</feature>
<dbReference type="Gene3D" id="3.30.540.10">
    <property type="entry name" value="Fructose-1,6-Bisphosphatase, subunit A, domain 1"/>
    <property type="match status" value="1"/>
</dbReference>
<dbReference type="PANTHER" id="PTHR20854:SF4">
    <property type="entry name" value="INOSITOL-1-MONOPHOSPHATASE-RELATED"/>
    <property type="match status" value="1"/>
</dbReference>
<dbReference type="AlphaFoldDB" id="A0A549T8I3"/>
<evidence type="ECO:0000256" key="8">
    <source>
        <dbReference type="ARBA" id="ARBA00022842"/>
    </source>
</evidence>
<dbReference type="Proteomes" id="UP000316801">
    <property type="component" value="Unassembled WGS sequence"/>
</dbReference>
<evidence type="ECO:0000256" key="7">
    <source>
        <dbReference type="ARBA" id="ARBA00022801"/>
    </source>
</evidence>
<evidence type="ECO:0000256" key="1">
    <source>
        <dbReference type="ARBA" id="ARBA00001033"/>
    </source>
</evidence>
<dbReference type="GO" id="GO:0007165">
    <property type="term" value="P:signal transduction"/>
    <property type="evidence" value="ECO:0007669"/>
    <property type="project" value="TreeGrafter"/>
</dbReference>
<evidence type="ECO:0000256" key="2">
    <source>
        <dbReference type="ARBA" id="ARBA00001946"/>
    </source>
</evidence>
<dbReference type="Pfam" id="PF00459">
    <property type="entry name" value="Inositol_P"/>
    <property type="match status" value="1"/>
</dbReference>
<dbReference type="Gene3D" id="3.40.190.80">
    <property type="match status" value="1"/>
</dbReference>
<feature type="binding site" evidence="9">
    <location>
        <position position="224"/>
    </location>
    <ligand>
        <name>Mg(2+)</name>
        <dbReference type="ChEBI" id="CHEBI:18420"/>
        <label>1</label>
        <note>catalytic</note>
    </ligand>
</feature>
<reference evidence="10 11" key="1">
    <citation type="submission" date="2019-07" db="EMBL/GenBank/DDBJ databases">
        <title>Ln-dependent methylotrophs.</title>
        <authorList>
            <person name="Tani A."/>
        </authorList>
    </citation>
    <scope>NUCLEOTIDE SEQUENCE [LARGE SCALE GENOMIC DNA]</scope>
    <source>
        <strain evidence="10 11">SM12</strain>
    </source>
</reference>
<accession>A0A549T8I3</accession>
<dbReference type="GO" id="GO:0006020">
    <property type="term" value="P:inositol metabolic process"/>
    <property type="evidence" value="ECO:0007669"/>
    <property type="project" value="TreeGrafter"/>
</dbReference>
<dbReference type="GO" id="GO:0008934">
    <property type="term" value="F:inositol monophosphate 1-phosphatase activity"/>
    <property type="evidence" value="ECO:0007669"/>
    <property type="project" value="TreeGrafter"/>
</dbReference>
<evidence type="ECO:0000256" key="4">
    <source>
        <dbReference type="ARBA" id="ARBA00013106"/>
    </source>
</evidence>
<feature type="binding site" evidence="9">
    <location>
        <position position="98"/>
    </location>
    <ligand>
        <name>Mg(2+)</name>
        <dbReference type="ChEBI" id="CHEBI:18420"/>
        <label>1</label>
        <note>catalytic</note>
    </ligand>
</feature>
<name>A0A549T8I3_9HYPH</name>
<evidence type="ECO:0000313" key="10">
    <source>
        <dbReference type="EMBL" id="TRL38184.1"/>
    </source>
</evidence>